<evidence type="ECO:0000313" key="2">
    <source>
        <dbReference type="Proteomes" id="UP001055115"/>
    </source>
</evidence>
<dbReference type="AlphaFoldDB" id="A0AA37PC85"/>
<sequence>MATPLEEFGQEILLVPPRPKPVSEVISQRGSSLEEDSPVSLQACLGSRSGIEVSRAPGLGHSKAPFAPES</sequence>
<proteinExistence type="predicted"/>
<name>A0AA37PC85_9PEZI</name>
<protein>
    <submittedName>
        <fullName evidence="1">Uncharacterized protein</fullName>
    </submittedName>
</protein>
<dbReference type="Proteomes" id="UP001055115">
    <property type="component" value="Unassembled WGS sequence"/>
</dbReference>
<dbReference type="RefSeq" id="XP_049131889.1">
    <property type="nucleotide sequence ID" value="XM_049275932.1"/>
</dbReference>
<gene>
    <name evidence="1" type="ORF">ColSpa_09720</name>
</gene>
<organism evidence="1 2">
    <name type="scientific">Colletotrichum spaethianum</name>
    <dbReference type="NCBI Taxonomy" id="700344"/>
    <lineage>
        <taxon>Eukaryota</taxon>
        <taxon>Fungi</taxon>
        <taxon>Dikarya</taxon>
        <taxon>Ascomycota</taxon>
        <taxon>Pezizomycotina</taxon>
        <taxon>Sordariomycetes</taxon>
        <taxon>Hypocreomycetidae</taxon>
        <taxon>Glomerellales</taxon>
        <taxon>Glomerellaceae</taxon>
        <taxon>Colletotrichum</taxon>
        <taxon>Colletotrichum spaethianum species complex</taxon>
    </lineage>
</organism>
<dbReference type="EMBL" id="BQXU01000030">
    <property type="protein sequence ID" value="GKT49539.1"/>
    <property type="molecule type" value="Genomic_DNA"/>
</dbReference>
<reference evidence="1 2" key="1">
    <citation type="submission" date="2022-03" db="EMBL/GenBank/DDBJ databases">
        <title>Genome data of Colletotrichum spp.</title>
        <authorList>
            <person name="Utami Y.D."/>
            <person name="Hiruma K."/>
        </authorList>
    </citation>
    <scope>NUCLEOTIDE SEQUENCE [LARGE SCALE GENOMIC DNA]</scope>
    <source>
        <strain evidence="1 2">MAFF 239500</strain>
    </source>
</reference>
<keyword evidence="2" id="KW-1185">Reference proteome</keyword>
<accession>A0AA37PC85</accession>
<comment type="caution">
    <text evidence="1">The sequence shown here is derived from an EMBL/GenBank/DDBJ whole genome shotgun (WGS) entry which is preliminary data.</text>
</comment>
<evidence type="ECO:0000313" key="1">
    <source>
        <dbReference type="EMBL" id="GKT49539.1"/>
    </source>
</evidence>
<dbReference type="GeneID" id="73330522"/>